<dbReference type="KEGG" id="gdi:GDI0169"/>
<dbReference type="InterPro" id="IPR052171">
    <property type="entry name" value="NHEJ_LigD"/>
</dbReference>
<evidence type="ECO:0000256" key="16">
    <source>
        <dbReference type="ARBA" id="ARBA00023204"/>
    </source>
</evidence>
<dbReference type="Pfam" id="PF21686">
    <property type="entry name" value="LigD_Prim-Pol"/>
    <property type="match status" value="1"/>
</dbReference>
<dbReference type="NCBIfam" id="NF004628">
    <property type="entry name" value="PRK05972.1"/>
    <property type="match status" value="1"/>
</dbReference>
<keyword evidence="4" id="KW-0808">Transferase</keyword>
<dbReference type="InterPro" id="IPR014145">
    <property type="entry name" value="LigD_pol_dom"/>
</dbReference>
<evidence type="ECO:0000256" key="5">
    <source>
        <dbReference type="ARBA" id="ARBA00022695"/>
    </source>
</evidence>
<dbReference type="Gene3D" id="3.90.920.10">
    <property type="entry name" value="DNA primase, PRIM domain"/>
    <property type="match status" value="1"/>
</dbReference>
<keyword evidence="9" id="KW-0227">DNA damage</keyword>
<dbReference type="Pfam" id="PF13298">
    <property type="entry name" value="LigD_N"/>
    <property type="match status" value="1"/>
</dbReference>
<keyword evidence="6" id="KW-0540">Nuclease</keyword>
<dbReference type="CDD" id="cd07971">
    <property type="entry name" value="OBF_DNA_ligase_LigD"/>
    <property type="match status" value="1"/>
</dbReference>
<evidence type="ECO:0000256" key="10">
    <source>
        <dbReference type="ARBA" id="ARBA00022801"/>
    </source>
</evidence>
<dbReference type="CDD" id="cd07906">
    <property type="entry name" value="Adenylation_DNA_ligase_LigD_LigC"/>
    <property type="match status" value="1"/>
</dbReference>
<evidence type="ECO:0000256" key="15">
    <source>
        <dbReference type="ARBA" id="ARBA00023172"/>
    </source>
</evidence>
<accession>A9H268</accession>
<evidence type="ECO:0000256" key="18">
    <source>
        <dbReference type="ARBA" id="ARBA00023268"/>
    </source>
</evidence>
<keyword evidence="5" id="KW-0548">Nucleotidyltransferase</keyword>
<dbReference type="GO" id="GO:0004527">
    <property type="term" value="F:exonuclease activity"/>
    <property type="evidence" value="ECO:0007669"/>
    <property type="project" value="UniProtKB-KW"/>
</dbReference>
<dbReference type="Pfam" id="PF04679">
    <property type="entry name" value="DNA_ligase_A_C"/>
    <property type="match status" value="1"/>
</dbReference>
<dbReference type="PANTHER" id="PTHR42705">
    <property type="entry name" value="BIFUNCTIONAL NON-HOMOLOGOUS END JOINING PROTEIN LIGD"/>
    <property type="match status" value="1"/>
</dbReference>
<dbReference type="SUPFAM" id="SSF50249">
    <property type="entry name" value="Nucleic acid-binding proteins"/>
    <property type="match status" value="1"/>
</dbReference>
<comment type="cofactor">
    <cofactor evidence="1">
        <name>Mn(2+)</name>
        <dbReference type="ChEBI" id="CHEBI:29035"/>
    </cofactor>
</comment>
<feature type="region of interest" description="Disordered" evidence="21">
    <location>
        <begin position="550"/>
        <end position="588"/>
    </location>
</feature>
<keyword evidence="3 23" id="KW-0436">Ligase</keyword>
<dbReference type="InterPro" id="IPR014146">
    <property type="entry name" value="LigD_ligase_dom"/>
</dbReference>
<dbReference type="GO" id="GO:0006310">
    <property type="term" value="P:DNA recombination"/>
    <property type="evidence" value="ECO:0007669"/>
    <property type="project" value="UniProtKB-KW"/>
</dbReference>
<dbReference type="NCBIfam" id="TIGR02779">
    <property type="entry name" value="NHEJ_ligase_lig"/>
    <property type="match status" value="1"/>
</dbReference>
<evidence type="ECO:0000256" key="8">
    <source>
        <dbReference type="ARBA" id="ARBA00022741"/>
    </source>
</evidence>
<reference evidence="23 24" key="1">
    <citation type="journal article" date="2009" name="BMC Genomics">
        <title>Complete genome sequence of the sugarcane nitrogen-fixing endophyte Gluconacetobacter diazotrophicus Pal5.</title>
        <authorList>
            <person name="Bertalan M."/>
            <person name="Albano R."/>
            <person name="Padua V."/>
            <person name="Rouws L."/>
            <person name="Rojas C."/>
            <person name="Hemerly A."/>
            <person name="Teixeira K."/>
            <person name="Schwab S."/>
            <person name="Araujo J."/>
            <person name="Oliveira A."/>
            <person name="Franca L."/>
            <person name="Magalhaes V."/>
            <person name="Alqueres S."/>
            <person name="Cardoso A."/>
            <person name="Almeida W."/>
            <person name="Loureiro M.M."/>
            <person name="Nogueira E."/>
            <person name="Cidade D."/>
            <person name="Oliveira D."/>
            <person name="Simao T."/>
            <person name="Macedo J."/>
            <person name="Valadao A."/>
            <person name="Dreschsel M."/>
            <person name="Freitas F."/>
            <person name="Vidal M."/>
            <person name="Guedes H."/>
            <person name="Rodrigues E."/>
            <person name="Meneses C."/>
            <person name="Brioso P."/>
            <person name="Pozzer L."/>
            <person name="Figueiredo D."/>
            <person name="Montano H."/>
            <person name="Junior J."/>
            <person name="Filho G."/>
            <person name="Flores V."/>
            <person name="Ferreira B."/>
            <person name="Branco A."/>
            <person name="Gonzalez P."/>
            <person name="Guillobel H."/>
            <person name="Lemos M."/>
            <person name="Seibel L."/>
            <person name="Macedo J."/>
            <person name="Alves-Ferreira M."/>
            <person name="Sachetto-Martins G."/>
            <person name="Coelho A."/>
            <person name="Santos E."/>
            <person name="Amaral G."/>
            <person name="Neves A."/>
            <person name="Pacheco A.B."/>
            <person name="Carvalho D."/>
            <person name="Lery L."/>
            <person name="Bisch P."/>
            <person name="Rossle S.C."/>
            <person name="Urmenyi T."/>
            <person name="Kruger W.V."/>
            <person name="Martins O."/>
            <person name="Baldani J.I."/>
            <person name="Ferreira P.C."/>
        </authorList>
    </citation>
    <scope>NUCLEOTIDE SEQUENCE [LARGE SCALE GENOMIC DNA]</scope>
    <source>
        <strain evidence="24">ATCC 49037 / DSM 5601 / CCUG 37298 / CIP 103539 / LMG 7603 / PAl5</strain>
    </source>
</reference>
<dbReference type="InterPro" id="IPR014144">
    <property type="entry name" value="LigD_PE_domain"/>
</dbReference>
<gene>
    <name evidence="23" type="ordered locus">GDI0169</name>
</gene>
<feature type="domain" description="ATP-dependent DNA ligase family profile" evidence="22">
    <location>
        <begin position="345"/>
        <end position="427"/>
    </location>
</feature>
<evidence type="ECO:0000256" key="7">
    <source>
        <dbReference type="ARBA" id="ARBA00022723"/>
    </source>
</evidence>
<evidence type="ECO:0000256" key="17">
    <source>
        <dbReference type="ARBA" id="ARBA00023211"/>
    </source>
</evidence>
<organism evidence="23 24">
    <name type="scientific">Gluconacetobacter diazotrophicus (strain ATCC 49037 / DSM 5601 / CCUG 37298 / CIP 103539 / LMG 7603 / PAl5)</name>
    <dbReference type="NCBI Taxonomy" id="272568"/>
    <lineage>
        <taxon>Bacteria</taxon>
        <taxon>Pseudomonadati</taxon>
        <taxon>Pseudomonadota</taxon>
        <taxon>Alphaproteobacteria</taxon>
        <taxon>Acetobacterales</taxon>
        <taxon>Acetobacteraceae</taxon>
        <taxon>Gluconacetobacter</taxon>
    </lineage>
</organism>
<dbReference type="PANTHER" id="PTHR42705:SF2">
    <property type="entry name" value="BIFUNCTIONAL NON-HOMOLOGOUS END JOINING PROTEIN LIGD"/>
    <property type="match status" value="1"/>
</dbReference>
<keyword evidence="13" id="KW-0239">DNA-directed DNA polymerase</keyword>
<dbReference type="GO" id="GO:0005524">
    <property type="term" value="F:ATP binding"/>
    <property type="evidence" value="ECO:0007669"/>
    <property type="project" value="UniProtKB-KW"/>
</dbReference>
<sequence length="856" mass="92556">MALDTYRNKRDFEATPEPEGAEAAEKPDTGAGHLFVIQKHAARRLHYDLRLEMDGVLKSWAVTRGPSLNPGDKRLAVQVEDHPLDYGTFEGTIPKGQYGGGTVMLWDKGTWTPLHDPVRGLAKGHLDFELRGEKLHGRWNLVRMDGHREGTHENWLLIKAADSDARSKNDADILEERPESVKTGRAMDDIAAGAPGKDKVGKAAAQKAVTKKAAIPKDAPQADAAATGAAPCAGAKPGPLPSFVEPELATLVRAAPTGPQWLHEVKFDGYRLLARIEAGRVVLLTRTGLDWTARFGDQISAALASLPVRAALIDGELVVETAGGTSDFSALQADLSAGRTDRFIFYVFDLLHLDGYDLRDATLEARKGALHDLVPDDAARLRFSGHFDEAGGQVLRHACRLGLEGIVSKQRDAPYRSGRGRDWVKSKCVARQEFVIGGYVPSTANRGAVGSLVLGVQENGRLVHVGRVGTGFTAATAADLFRRLQPLDVPDSPFAAALTARERKGVRYVRPDCVAEVEFRAWTADGHLRHAAFLGQREDKPAADIVREVEAPDPVSSGPSSKPVKPVSPEPAPARPARTLTHPDRSYWPDAGVTKQDLADYYAAIWPRMAPFITDRALALLRCPNGIAGPRFFQKNLWKGAGGHLVPLQDPEGEAGTPLIGLHDRDGLIDLVQAAALEIHPWGASVQAWSQPDMIVMDLDPGDGVPWSMVIEAAREIRARLERSGLASFVKTTGGKGLHVVAPLKPGADWAVVKAFTRSMAQAMVSDSPQRYVATITKSRRQGRILVDYLRNQRGATAVAPYSPRARPGAPVAMPLAWNELGPDIGPAHFTIGTIGARLAVADPWAEIRDAARPLR</sequence>
<feature type="region of interest" description="Disordered" evidence="21">
    <location>
        <begin position="1"/>
        <end position="29"/>
    </location>
</feature>
<evidence type="ECO:0000256" key="2">
    <source>
        <dbReference type="ARBA" id="ARBA00012727"/>
    </source>
</evidence>
<evidence type="ECO:0000256" key="19">
    <source>
        <dbReference type="ARBA" id="ARBA00029943"/>
    </source>
</evidence>
<dbReference type="RefSeq" id="WP_012222408.1">
    <property type="nucleotide sequence ID" value="NC_010125.1"/>
</dbReference>
<keyword evidence="18" id="KW-0511">Multifunctional enzyme</keyword>
<dbReference type="Gene3D" id="3.30.470.30">
    <property type="entry name" value="DNA ligase/mRNA capping enzyme"/>
    <property type="match status" value="1"/>
</dbReference>
<evidence type="ECO:0000256" key="14">
    <source>
        <dbReference type="ARBA" id="ARBA00023125"/>
    </source>
</evidence>
<dbReference type="Pfam" id="PF01068">
    <property type="entry name" value="DNA_ligase_A_M"/>
    <property type="match status" value="1"/>
</dbReference>
<keyword evidence="14" id="KW-0238">DNA-binding</keyword>
<dbReference type="GO" id="GO:0003887">
    <property type="term" value="F:DNA-directed DNA polymerase activity"/>
    <property type="evidence" value="ECO:0007669"/>
    <property type="project" value="UniProtKB-KW"/>
</dbReference>
<feature type="compositionally biased region" description="Basic and acidic residues" evidence="21">
    <location>
        <begin position="1"/>
        <end position="13"/>
    </location>
</feature>
<evidence type="ECO:0000256" key="4">
    <source>
        <dbReference type="ARBA" id="ARBA00022679"/>
    </source>
</evidence>
<evidence type="ECO:0000256" key="20">
    <source>
        <dbReference type="ARBA" id="ARBA00034003"/>
    </source>
</evidence>
<keyword evidence="12" id="KW-0067">ATP-binding</keyword>
<evidence type="ECO:0000256" key="12">
    <source>
        <dbReference type="ARBA" id="ARBA00022840"/>
    </source>
</evidence>
<dbReference type="Gene3D" id="2.40.50.140">
    <property type="entry name" value="Nucleic acid-binding proteins"/>
    <property type="match status" value="1"/>
</dbReference>
<dbReference type="EMBL" id="AM889285">
    <property type="protein sequence ID" value="CAP54112.1"/>
    <property type="molecule type" value="Genomic_DNA"/>
</dbReference>
<dbReference type="InterPro" id="IPR014143">
    <property type="entry name" value="NHEJ_ligase_prk"/>
</dbReference>
<dbReference type="InterPro" id="IPR033651">
    <property type="entry name" value="PaeLigD_Pol-like"/>
</dbReference>
<dbReference type="SUPFAM" id="SSF56091">
    <property type="entry name" value="DNA ligase/mRNA capping enzyme, catalytic domain"/>
    <property type="match status" value="1"/>
</dbReference>
<comment type="catalytic activity">
    <reaction evidence="20">
        <text>ATP + (deoxyribonucleotide)n-3'-hydroxyl + 5'-phospho-(deoxyribonucleotide)m = (deoxyribonucleotide)n+m + AMP + diphosphate.</text>
        <dbReference type="EC" id="6.5.1.1"/>
    </reaction>
</comment>
<keyword evidence="11" id="KW-0269">Exonuclease</keyword>
<evidence type="ECO:0000313" key="23">
    <source>
        <dbReference type="EMBL" id="CAP54112.1"/>
    </source>
</evidence>
<keyword evidence="7" id="KW-0479">Metal-binding</keyword>
<dbReference type="EC" id="6.5.1.1" evidence="2"/>
<dbReference type="GO" id="GO:0046872">
    <property type="term" value="F:metal ion binding"/>
    <property type="evidence" value="ECO:0007669"/>
    <property type="project" value="UniProtKB-KW"/>
</dbReference>
<proteinExistence type="predicted"/>
<dbReference type="Proteomes" id="UP000001176">
    <property type="component" value="Chromosome"/>
</dbReference>
<dbReference type="GO" id="GO:0003910">
    <property type="term" value="F:DNA ligase (ATP) activity"/>
    <property type="evidence" value="ECO:0007669"/>
    <property type="project" value="UniProtKB-EC"/>
</dbReference>
<evidence type="ECO:0000313" key="24">
    <source>
        <dbReference type="Proteomes" id="UP000001176"/>
    </source>
</evidence>
<dbReference type="NCBIfam" id="TIGR02778">
    <property type="entry name" value="ligD_pol"/>
    <property type="match status" value="1"/>
</dbReference>
<protein>
    <recommendedName>
        <fullName evidence="2">DNA ligase (ATP)</fullName>
        <ecNumber evidence="2">6.5.1.1</ecNumber>
    </recommendedName>
    <alternativeName>
        <fullName evidence="19">NHEJ DNA polymerase</fullName>
    </alternativeName>
</protein>
<name>A9H268_GLUDA</name>
<keyword evidence="24" id="KW-1185">Reference proteome</keyword>
<evidence type="ECO:0000256" key="6">
    <source>
        <dbReference type="ARBA" id="ARBA00022722"/>
    </source>
</evidence>
<dbReference type="Gene3D" id="3.30.1490.70">
    <property type="match status" value="1"/>
</dbReference>
<evidence type="ECO:0000256" key="1">
    <source>
        <dbReference type="ARBA" id="ARBA00001936"/>
    </source>
</evidence>
<dbReference type="NCBIfam" id="TIGR02776">
    <property type="entry name" value="NHEJ_ligase_prk"/>
    <property type="match status" value="1"/>
</dbReference>
<keyword evidence="15" id="KW-0233">DNA recombination</keyword>
<dbReference type="InterPro" id="IPR012309">
    <property type="entry name" value="DNA_ligase_ATP-dep_C"/>
</dbReference>
<dbReference type="CDD" id="cd04862">
    <property type="entry name" value="PaeLigD_Pol_like"/>
    <property type="match status" value="1"/>
</dbReference>
<dbReference type="NCBIfam" id="TIGR02777">
    <property type="entry name" value="LigD_PE_dom"/>
    <property type="match status" value="1"/>
</dbReference>
<evidence type="ECO:0000256" key="9">
    <source>
        <dbReference type="ARBA" id="ARBA00022763"/>
    </source>
</evidence>
<evidence type="ECO:0000256" key="13">
    <source>
        <dbReference type="ARBA" id="ARBA00022932"/>
    </source>
</evidence>
<dbReference type="PROSITE" id="PS50160">
    <property type="entry name" value="DNA_LIGASE_A3"/>
    <property type="match status" value="1"/>
</dbReference>
<feature type="compositionally biased region" description="Low complexity" evidence="21">
    <location>
        <begin position="552"/>
        <end position="565"/>
    </location>
</feature>
<dbReference type="InterPro" id="IPR012310">
    <property type="entry name" value="DNA_ligase_ATP-dep_cent"/>
</dbReference>
<evidence type="ECO:0000259" key="22">
    <source>
        <dbReference type="PROSITE" id="PS50160"/>
    </source>
</evidence>
<evidence type="ECO:0000256" key="21">
    <source>
        <dbReference type="SAM" id="MobiDB-lite"/>
    </source>
</evidence>
<keyword evidence="8" id="KW-0547">Nucleotide-binding</keyword>
<dbReference type="GO" id="GO:0003677">
    <property type="term" value="F:DNA binding"/>
    <property type="evidence" value="ECO:0007669"/>
    <property type="project" value="UniProtKB-KW"/>
</dbReference>
<keyword evidence="17" id="KW-0464">Manganese</keyword>
<dbReference type="GO" id="GO:0006281">
    <property type="term" value="P:DNA repair"/>
    <property type="evidence" value="ECO:0007669"/>
    <property type="project" value="UniProtKB-KW"/>
</dbReference>
<dbReference type="OrthoDB" id="9802472at2"/>
<keyword evidence="16" id="KW-0234">DNA repair</keyword>
<evidence type="ECO:0000256" key="3">
    <source>
        <dbReference type="ARBA" id="ARBA00022598"/>
    </source>
</evidence>
<dbReference type="InterPro" id="IPR012340">
    <property type="entry name" value="NA-bd_OB-fold"/>
</dbReference>
<evidence type="ECO:0000256" key="11">
    <source>
        <dbReference type="ARBA" id="ARBA00022839"/>
    </source>
</evidence>
<dbReference type="AlphaFoldDB" id="A9H268"/>
<keyword evidence="10" id="KW-0378">Hydrolase</keyword>